<dbReference type="Proteomes" id="UP000266673">
    <property type="component" value="Unassembled WGS sequence"/>
</dbReference>
<keyword evidence="4" id="KW-1185">Reference proteome</keyword>
<evidence type="ECO:0000256" key="1">
    <source>
        <dbReference type="SAM" id="MobiDB-lite"/>
    </source>
</evidence>
<dbReference type="OrthoDB" id="2446405at2759"/>
<dbReference type="Pfam" id="PF18953">
    <property type="entry name" value="SAP_new25"/>
    <property type="match status" value="1"/>
</dbReference>
<sequence length="172" mass="19688">MKITSDTNLSKSDLEEVCRDLGIPTEGMKADLIHKIRDFSNEGNCDISEQSENTKKVCDENDDELTDKYLDEEEDILEYNPQMQTLRKLQKSKGKAKVFLPKPTPPNIKEQDSKMTGETSESPRKSKKWQFQDSCECEGSESLEQKMFKKLETTVLGFDDRLNSVTAQIHDT</sequence>
<accession>A0A397WAH5</accession>
<feature type="region of interest" description="Disordered" evidence="1">
    <location>
        <begin position="92"/>
        <end position="133"/>
    </location>
</feature>
<feature type="domain" description="SAP" evidence="2">
    <location>
        <begin position="6"/>
        <end position="40"/>
    </location>
</feature>
<gene>
    <name evidence="3" type="ORF">C2G38_2152359</name>
</gene>
<evidence type="ECO:0000313" key="4">
    <source>
        <dbReference type="Proteomes" id="UP000266673"/>
    </source>
</evidence>
<evidence type="ECO:0000313" key="3">
    <source>
        <dbReference type="EMBL" id="RIB30579.1"/>
    </source>
</evidence>
<reference evidence="3 4" key="1">
    <citation type="submission" date="2018-06" db="EMBL/GenBank/DDBJ databases">
        <title>Comparative genomics reveals the genomic features of Rhizophagus irregularis, R. cerebriforme, R. diaphanum and Gigaspora rosea, and their symbiotic lifestyle signature.</title>
        <authorList>
            <person name="Morin E."/>
            <person name="San Clemente H."/>
            <person name="Chen E.C.H."/>
            <person name="De La Providencia I."/>
            <person name="Hainaut M."/>
            <person name="Kuo A."/>
            <person name="Kohler A."/>
            <person name="Murat C."/>
            <person name="Tang N."/>
            <person name="Roy S."/>
            <person name="Loubradou J."/>
            <person name="Henrissat B."/>
            <person name="Grigoriev I.V."/>
            <person name="Corradi N."/>
            <person name="Roux C."/>
            <person name="Martin F.M."/>
        </authorList>
    </citation>
    <scope>NUCLEOTIDE SEQUENCE [LARGE SCALE GENOMIC DNA]</scope>
    <source>
        <strain evidence="3 4">DAOM 194757</strain>
    </source>
</reference>
<evidence type="ECO:0000259" key="2">
    <source>
        <dbReference type="PROSITE" id="PS50800"/>
    </source>
</evidence>
<proteinExistence type="predicted"/>
<organism evidence="3 4">
    <name type="scientific">Gigaspora rosea</name>
    <dbReference type="NCBI Taxonomy" id="44941"/>
    <lineage>
        <taxon>Eukaryota</taxon>
        <taxon>Fungi</taxon>
        <taxon>Fungi incertae sedis</taxon>
        <taxon>Mucoromycota</taxon>
        <taxon>Glomeromycotina</taxon>
        <taxon>Glomeromycetes</taxon>
        <taxon>Diversisporales</taxon>
        <taxon>Gigasporaceae</taxon>
        <taxon>Gigaspora</taxon>
    </lineage>
</organism>
<dbReference type="AlphaFoldDB" id="A0A397WAH5"/>
<name>A0A397WAH5_9GLOM</name>
<comment type="caution">
    <text evidence="3">The sequence shown here is derived from an EMBL/GenBank/DDBJ whole genome shotgun (WGS) entry which is preliminary data.</text>
</comment>
<dbReference type="InterPro" id="IPR003034">
    <property type="entry name" value="SAP_dom"/>
</dbReference>
<dbReference type="PROSITE" id="PS50800">
    <property type="entry name" value="SAP"/>
    <property type="match status" value="1"/>
</dbReference>
<protein>
    <recommendedName>
        <fullName evidence="2">SAP domain-containing protein</fullName>
    </recommendedName>
</protein>
<dbReference type="EMBL" id="QKWP01000010">
    <property type="protein sequence ID" value="RIB30579.1"/>
    <property type="molecule type" value="Genomic_DNA"/>
</dbReference>